<feature type="transmembrane region" description="Helical" evidence="8">
    <location>
        <begin position="346"/>
        <end position="365"/>
    </location>
</feature>
<evidence type="ECO:0000256" key="4">
    <source>
        <dbReference type="ARBA" id="ARBA00022692"/>
    </source>
</evidence>
<keyword evidence="10" id="KW-1185">Reference proteome</keyword>
<proteinExistence type="inferred from homology"/>
<comment type="caution">
    <text evidence="9">The sequence shown here is derived from an EMBL/GenBank/DDBJ whole genome shotgun (WGS) entry which is preliminary data.</text>
</comment>
<dbReference type="Proteomes" id="UP001244552">
    <property type="component" value="Unassembled WGS sequence"/>
</dbReference>
<protein>
    <recommendedName>
        <fullName evidence="11">DUF2029 domain-containing protein</fullName>
    </recommendedName>
</protein>
<dbReference type="RefSeq" id="WP_209982015.1">
    <property type="nucleotide sequence ID" value="NZ_JAGINO010000007.1"/>
</dbReference>
<evidence type="ECO:0000313" key="10">
    <source>
        <dbReference type="Proteomes" id="UP001244552"/>
    </source>
</evidence>
<feature type="transmembrane region" description="Helical" evidence="8">
    <location>
        <begin position="127"/>
        <end position="148"/>
    </location>
</feature>
<feature type="transmembrane region" description="Helical" evidence="8">
    <location>
        <begin position="318"/>
        <end position="337"/>
    </location>
</feature>
<name>A0ABU0MJF4_9PROT</name>
<evidence type="ECO:0000313" key="9">
    <source>
        <dbReference type="EMBL" id="MDQ0533590.1"/>
    </source>
</evidence>
<feature type="transmembrane region" description="Helical" evidence="8">
    <location>
        <begin position="20"/>
        <end position="40"/>
    </location>
</feature>
<organism evidence="9 10">
    <name type="scientific">Azospirillum picis</name>
    <dbReference type="NCBI Taxonomy" id="488438"/>
    <lineage>
        <taxon>Bacteria</taxon>
        <taxon>Pseudomonadati</taxon>
        <taxon>Pseudomonadota</taxon>
        <taxon>Alphaproteobacteria</taxon>
        <taxon>Rhodospirillales</taxon>
        <taxon>Azospirillaceae</taxon>
        <taxon>Azospirillum</taxon>
    </lineage>
</organism>
<feature type="transmembrane region" description="Helical" evidence="8">
    <location>
        <begin position="215"/>
        <end position="238"/>
    </location>
</feature>
<feature type="transmembrane region" description="Helical" evidence="8">
    <location>
        <begin position="400"/>
        <end position="420"/>
    </location>
</feature>
<evidence type="ECO:0000256" key="8">
    <source>
        <dbReference type="SAM" id="Phobius"/>
    </source>
</evidence>
<dbReference type="InterPro" id="IPR018584">
    <property type="entry name" value="GT87"/>
</dbReference>
<evidence type="ECO:0000256" key="7">
    <source>
        <dbReference type="ARBA" id="ARBA00024033"/>
    </source>
</evidence>
<evidence type="ECO:0000256" key="1">
    <source>
        <dbReference type="ARBA" id="ARBA00004651"/>
    </source>
</evidence>
<keyword evidence="5 8" id="KW-1133">Transmembrane helix</keyword>
<keyword evidence="3" id="KW-0808">Transferase</keyword>
<evidence type="ECO:0008006" key="11">
    <source>
        <dbReference type="Google" id="ProtNLM"/>
    </source>
</evidence>
<feature type="transmembrane region" description="Helical" evidence="8">
    <location>
        <begin position="168"/>
        <end position="187"/>
    </location>
</feature>
<accession>A0ABU0MJF4</accession>
<comment type="similarity">
    <text evidence="7">Belongs to the glycosyltransferase 87 family.</text>
</comment>
<sequence length="476" mass="51303">MKTDGVRDPGGSGGQPLLSRTITTAAACCLAVILVFGILLKPYLDSTGPTESSPLDVLRLIAAGSPARLPLDSWEPMMRAFAWLHRHPGGNVYEAIFFTEHVKFQYPLTSFLPMELMSSLGLLHLRVYALLNLVLTVATGIGMGILLVDLAKWLDLPGPSGSRSTRMKLAGLGVLATLGFFPVVKAFSIGQMQVWLNAAFVFSAILYLRDRRGAVGVLLGLSTLIKPQLSLFLLWALLRRDWRMAGGWALVVGIGTAAAAALYGVRPMLTYLDVLSFIGRHGEGYYSNQTLNGLLNRLLGNGNNAQWLGDAFAPYHPIVHAATLLSGLLFVAFGLLWRRHDRGPGGILSFTLAGVCFTVGSPVAWIHHYGILLPAFAVALLLLVRTAADDPPAAARGYALLGLAYLLTSVDAFKLVNALADTPFNLLQSYFLVGTLLLIGVLWRTGAHLRPLAELVPPAGHRPLVRNAVQRLLFSG</sequence>
<reference evidence="9 10" key="1">
    <citation type="submission" date="2023-07" db="EMBL/GenBank/DDBJ databases">
        <title>Genomic Encyclopedia of Type Strains, Phase IV (KMG-IV): sequencing the most valuable type-strain genomes for metagenomic binning, comparative biology and taxonomic classification.</title>
        <authorList>
            <person name="Goeker M."/>
        </authorList>
    </citation>
    <scope>NUCLEOTIDE SEQUENCE [LARGE SCALE GENOMIC DNA]</scope>
    <source>
        <strain evidence="9 10">DSM 19922</strain>
    </source>
</reference>
<dbReference type="Pfam" id="PF09594">
    <property type="entry name" value="GT87"/>
    <property type="match status" value="1"/>
</dbReference>
<evidence type="ECO:0000256" key="5">
    <source>
        <dbReference type="ARBA" id="ARBA00022989"/>
    </source>
</evidence>
<comment type="subcellular location">
    <subcellularLocation>
        <location evidence="1">Cell membrane</location>
        <topology evidence="1">Multi-pass membrane protein</topology>
    </subcellularLocation>
</comment>
<keyword evidence="4 8" id="KW-0812">Transmembrane</keyword>
<gene>
    <name evidence="9" type="ORF">QO018_002448</name>
</gene>
<keyword evidence="6 8" id="KW-0472">Membrane</keyword>
<feature type="transmembrane region" description="Helical" evidence="8">
    <location>
        <begin position="245"/>
        <end position="265"/>
    </location>
</feature>
<feature type="transmembrane region" description="Helical" evidence="8">
    <location>
        <begin position="426"/>
        <end position="443"/>
    </location>
</feature>
<evidence type="ECO:0000256" key="2">
    <source>
        <dbReference type="ARBA" id="ARBA00022475"/>
    </source>
</evidence>
<evidence type="ECO:0000256" key="3">
    <source>
        <dbReference type="ARBA" id="ARBA00022679"/>
    </source>
</evidence>
<feature type="transmembrane region" description="Helical" evidence="8">
    <location>
        <begin position="371"/>
        <end position="388"/>
    </location>
</feature>
<evidence type="ECO:0000256" key="6">
    <source>
        <dbReference type="ARBA" id="ARBA00023136"/>
    </source>
</evidence>
<dbReference type="EMBL" id="JAUSVU010000007">
    <property type="protein sequence ID" value="MDQ0533590.1"/>
    <property type="molecule type" value="Genomic_DNA"/>
</dbReference>
<keyword evidence="2" id="KW-1003">Cell membrane</keyword>